<dbReference type="Gene3D" id="3.30.200.20">
    <property type="entry name" value="Phosphorylase Kinase, domain 1"/>
    <property type="match status" value="1"/>
</dbReference>
<dbReference type="SUPFAM" id="SSF56112">
    <property type="entry name" value="Protein kinase-like (PK-like)"/>
    <property type="match status" value="1"/>
</dbReference>
<sequence>MGTLRDLQFALQTKIEELRQRDALIDELELELDSKDDLIRQLQGELDRLRTASVSLNPSGTTEVTGELGTQSKAWINHTDTFDVLLHFILLVPEQRYQMSPKLIQKALLENDFMKHLEASQILTIMDCMYPTTLAQGCCVIQEGDDGSTVYVLEEGSVEVTKGEQKLCTIEPGKVFGELAILYNCTRTATVTALTDIKLWAIDRQGFQTIMMRTGLLKHSNYMEFLRSVPSFKTLTEDVLSKVADVLEETHYSDGDYIIRQGATGDTFFIISEGQVRVTQQKSASEEPVFLSTLSRGDWFGEQALKGEDVRTANVTAVGDVTCLVVDRESFKQLIGGLDNMSNKMYESEEVKARLEAEAAFFSNMSLSDVRVICTLGVGGFSHVELVQLKNDHSRSFAMKVLKKRHILDTSQQGHILSERRIMMEAHSPFTVRLYRTFRDSKYLYMLLEACLGGELWTLLRDRGSFDDGTTRFYAGCVVEALAFLHCRGIIYRDLKPENIILDHRGYAKLVDFGFAKKIGLGKKTWTFCGTPEYVAPEIILNKGHDVSADYWSLGILIFELEVHTLTLLIINIQHHLSSTYNIILRGIDMVEFPKKITKSAANLIKRLCRDNPSERLGNQKNGVKDIQKHKWFEGFNWDGIREGTLTPPFIPNKMSLVCLPQVEGPLDTSNFDCFPEDTDEPPPDEESGWDFEF</sequence>
<evidence type="ECO:0000256" key="12">
    <source>
        <dbReference type="PIRNR" id="PIRNR000559"/>
    </source>
</evidence>
<dbReference type="InterPro" id="IPR018488">
    <property type="entry name" value="cNMP-bd_CS"/>
</dbReference>
<dbReference type="InterPro" id="IPR002374">
    <property type="entry name" value="cGMP_dep_kinase"/>
</dbReference>
<evidence type="ECO:0000259" key="19">
    <source>
        <dbReference type="PROSITE" id="PS50042"/>
    </source>
</evidence>
<feature type="compositionally biased region" description="Acidic residues" evidence="17">
    <location>
        <begin position="675"/>
        <end position="694"/>
    </location>
</feature>
<organism evidence="21 22">
    <name type="scientific">Cyprinus carpio</name>
    <name type="common">Common carp</name>
    <dbReference type="NCBI Taxonomy" id="7962"/>
    <lineage>
        <taxon>Eukaryota</taxon>
        <taxon>Metazoa</taxon>
        <taxon>Chordata</taxon>
        <taxon>Craniata</taxon>
        <taxon>Vertebrata</taxon>
        <taxon>Euteleostomi</taxon>
        <taxon>Actinopterygii</taxon>
        <taxon>Neopterygii</taxon>
        <taxon>Teleostei</taxon>
        <taxon>Ostariophysi</taxon>
        <taxon>Cypriniformes</taxon>
        <taxon>Cyprinidae</taxon>
        <taxon>Cyprininae</taxon>
        <taxon>Cyprinus</taxon>
    </lineage>
</organism>
<dbReference type="Ensembl" id="ENSCCRT00015119618.1">
    <property type="protein sequence ID" value="ENSCCRP00015115951.1"/>
    <property type="gene ID" value="ENSCCRG00015045781.1"/>
</dbReference>
<protein>
    <recommendedName>
        <fullName evidence="2 12">cGMP-dependent protein kinase</fullName>
        <ecNumber evidence="2 12">2.7.11.12</ecNumber>
    </recommendedName>
</protein>
<dbReference type="SUPFAM" id="SSF51206">
    <property type="entry name" value="cAMP-binding domain-like"/>
    <property type="match status" value="2"/>
</dbReference>
<keyword evidence="9 12" id="KW-0142">cGMP-binding</keyword>
<proteinExistence type="inferred from homology"/>
<dbReference type="InterPro" id="IPR011009">
    <property type="entry name" value="Kinase-like_dom_sf"/>
</dbReference>
<evidence type="ECO:0000256" key="6">
    <source>
        <dbReference type="ARBA" id="ARBA00022741"/>
    </source>
</evidence>
<comment type="similarity">
    <text evidence="1 12">Belongs to the protein kinase superfamily. AGC Ser/Thr protein kinase family. cGMP subfamily.</text>
</comment>
<dbReference type="GO" id="GO:0005737">
    <property type="term" value="C:cytoplasm"/>
    <property type="evidence" value="ECO:0007669"/>
    <property type="project" value="UniProtKB-ARBA"/>
</dbReference>
<evidence type="ECO:0000256" key="3">
    <source>
        <dbReference type="ARBA" id="ARBA00022527"/>
    </source>
</evidence>
<dbReference type="SMART" id="SM00133">
    <property type="entry name" value="S_TK_X"/>
    <property type="match status" value="1"/>
</dbReference>
<dbReference type="InterPro" id="IPR000961">
    <property type="entry name" value="AGC-kinase_C"/>
</dbReference>
<evidence type="ECO:0000256" key="17">
    <source>
        <dbReference type="SAM" id="MobiDB-lite"/>
    </source>
</evidence>
<comment type="catalytic activity">
    <reaction evidence="11">
        <text>L-seryl-[protein] + ATP = O-phospho-L-seryl-[protein] + ADP + H(+)</text>
        <dbReference type="Rhea" id="RHEA:17989"/>
        <dbReference type="Rhea" id="RHEA-COMP:9863"/>
        <dbReference type="Rhea" id="RHEA-COMP:11604"/>
        <dbReference type="ChEBI" id="CHEBI:15378"/>
        <dbReference type="ChEBI" id="CHEBI:29999"/>
        <dbReference type="ChEBI" id="CHEBI:30616"/>
        <dbReference type="ChEBI" id="CHEBI:83421"/>
        <dbReference type="ChEBI" id="CHEBI:456216"/>
        <dbReference type="EC" id="2.7.11.12"/>
    </reaction>
</comment>
<reference evidence="21" key="1">
    <citation type="submission" date="2025-08" db="UniProtKB">
        <authorList>
            <consortium name="Ensembl"/>
        </authorList>
    </citation>
    <scope>IDENTIFICATION</scope>
</reference>
<feature type="domain" description="Cyclic nucleotide-binding" evidence="19">
    <location>
        <begin position="231"/>
        <end position="352"/>
    </location>
</feature>
<dbReference type="FunFam" id="2.60.120.10:FF:000072">
    <property type="entry name" value="cGMP-dependent protein kinase"/>
    <property type="match status" value="1"/>
</dbReference>
<dbReference type="InterPro" id="IPR014710">
    <property type="entry name" value="RmlC-like_jellyroll"/>
</dbReference>
<dbReference type="PROSITE" id="PS00107">
    <property type="entry name" value="PROTEIN_KINASE_ATP"/>
    <property type="match status" value="1"/>
</dbReference>
<feature type="binding site" evidence="14 15">
    <location>
        <position position="400"/>
    </location>
    <ligand>
        <name>ATP</name>
        <dbReference type="ChEBI" id="CHEBI:30616"/>
    </ligand>
</feature>
<dbReference type="PIRSF" id="PIRSF000559">
    <property type="entry name" value="cGMP-dep_kinase"/>
    <property type="match status" value="1"/>
</dbReference>
<evidence type="ECO:0000313" key="22">
    <source>
        <dbReference type="Proteomes" id="UP000694700"/>
    </source>
</evidence>
<dbReference type="Gene3D" id="1.20.5.170">
    <property type="match status" value="1"/>
</dbReference>
<evidence type="ECO:0000256" key="4">
    <source>
        <dbReference type="ARBA" id="ARBA00022535"/>
    </source>
</evidence>
<evidence type="ECO:0000259" key="20">
    <source>
        <dbReference type="PROSITE" id="PS51285"/>
    </source>
</evidence>
<keyword evidence="3 12" id="KW-0723">Serine/threonine-protein kinase</keyword>
<dbReference type="Pfam" id="PF00027">
    <property type="entry name" value="cNMP_binding"/>
    <property type="match status" value="2"/>
</dbReference>
<feature type="active site" description="Proton acceptor" evidence="13">
    <location>
        <position position="494"/>
    </location>
</feature>
<evidence type="ECO:0000256" key="11">
    <source>
        <dbReference type="ARBA" id="ARBA00047462"/>
    </source>
</evidence>
<dbReference type="PROSITE" id="PS50011">
    <property type="entry name" value="PROTEIN_KINASE_DOM"/>
    <property type="match status" value="1"/>
</dbReference>
<dbReference type="PROSITE" id="PS00889">
    <property type="entry name" value="CNMP_BINDING_2"/>
    <property type="match status" value="2"/>
</dbReference>
<evidence type="ECO:0000256" key="16">
    <source>
        <dbReference type="SAM" id="Coils"/>
    </source>
</evidence>
<dbReference type="GO" id="GO:0030553">
    <property type="term" value="F:cGMP binding"/>
    <property type="evidence" value="ECO:0007669"/>
    <property type="project" value="UniProtKB-KW"/>
</dbReference>
<dbReference type="PROSITE" id="PS50042">
    <property type="entry name" value="CNMP_BINDING_3"/>
    <property type="match status" value="2"/>
</dbReference>
<dbReference type="InterPro" id="IPR000719">
    <property type="entry name" value="Prot_kinase_dom"/>
</dbReference>
<dbReference type="CDD" id="cd12086">
    <property type="entry name" value="DD_cGKI-beta"/>
    <property type="match status" value="1"/>
</dbReference>
<dbReference type="PANTHER" id="PTHR24353">
    <property type="entry name" value="CYCLIC NUCLEOTIDE-DEPENDENT PROTEIN KINASE"/>
    <property type="match status" value="1"/>
</dbReference>
<keyword evidence="5 12" id="KW-0808">Transferase</keyword>
<dbReference type="EC" id="2.7.11.12" evidence="2 12"/>
<dbReference type="CDD" id="cd00038">
    <property type="entry name" value="CAP_ED"/>
    <property type="match status" value="2"/>
</dbReference>
<dbReference type="SMART" id="SM00220">
    <property type="entry name" value="S_TKc"/>
    <property type="match status" value="1"/>
</dbReference>
<dbReference type="InterPro" id="IPR008271">
    <property type="entry name" value="Ser/Thr_kinase_AS"/>
</dbReference>
<evidence type="ECO:0000256" key="13">
    <source>
        <dbReference type="PIRSR" id="PIRSR000559-1"/>
    </source>
</evidence>
<dbReference type="PROSITE" id="PS00888">
    <property type="entry name" value="CNMP_BINDING_1"/>
    <property type="match status" value="2"/>
</dbReference>
<evidence type="ECO:0000256" key="2">
    <source>
        <dbReference type="ARBA" id="ARBA00012428"/>
    </source>
</evidence>
<dbReference type="InterPro" id="IPR035014">
    <property type="entry name" value="STKc_cGK"/>
</dbReference>
<evidence type="ECO:0000256" key="5">
    <source>
        <dbReference type="ARBA" id="ARBA00022679"/>
    </source>
</evidence>
<dbReference type="InterPro" id="IPR018490">
    <property type="entry name" value="cNMP-bd_dom_sf"/>
</dbReference>
<dbReference type="PROSITE" id="PS00108">
    <property type="entry name" value="PROTEIN_KINASE_ST"/>
    <property type="match status" value="1"/>
</dbReference>
<dbReference type="InterPro" id="IPR017441">
    <property type="entry name" value="Protein_kinase_ATP_BS"/>
</dbReference>
<dbReference type="Gene3D" id="2.60.120.10">
    <property type="entry name" value="Jelly Rolls"/>
    <property type="match status" value="2"/>
</dbReference>
<feature type="domain" description="Protein kinase" evidence="18">
    <location>
        <begin position="370"/>
        <end position="633"/>
    </location>
</feature>
<dbReference type="PRINTS" id="PR00104">
    <property type="entry name" value="CGMPKINASE"/>
</dbReference>
<keyword evidence="7 12" id="KW-0418">Kinase</keyword>
<keyword evidence="8 12" id="KW-0067">ATP-binding</keyword>
<feature type="domain" description="AGC-kinase C-terminal" evidence="20">
    <location>
        <begin position="634"/>
        <end position="694"/>
    </location>
</feature>
<dbReference type="GO" id="GO:0004692">
    <property type="term" value="F:cGMP-dependent protein kinase activity"/>
    <property type="evidence" value="ECO:0007669"/>
    <property type="project" value="UniProtKB-EC"/>
</dbReference>
<name>A0A8C2BBA8_CYPCA</name>
<evidence type="ECO:0000256" key="10">
    <source>
        <dbReference type="ARBA" id="ARBA00047298"/>
    </source>
</evidence>
<dbReference type="FunFam" id="2.60.120.10:FF:000064">
    <property type="entry name" value="cGMP-dependent protein kinase, isozyme"/>
    <property type="match status" value="1"/>
</dbReference>
<dbReference type="SMART" id="SM00100">
    <property type="entry name" value="cNMP"/>
    <property type="match status" value="2"/>
</dbReference>
<evidence type="ECO:0000256" key="1">
    <source>
        <dbReference type="ARBA" id="ARBA00006352"/>
    </source>
</evidence>
<dbReference type="Gene3D" id="1.10.510.10">
    <property type="entry name" value="Transferase(Phosphotransferase) domain 1"/>
    <property type="match status" value="1"/>
</dbReference>
<evidence type="ECO:0000256" key="15">
    <source>
        <dbReference type="PROSITE-ProRule" id="PRU10141"/>
    </source>
</evidence>
<evidence type="ECO:0000256" key="14">
    <source>
        <dbReference type="PIRSR" id="PIRSR000559-2"/>
    </source>
</evidence>
<dbReference type="GO" id="GO:0005524">
    <property type="term" value="F:ATP binding"/>
    <property type="evidence" value="ECO:0007669"/>
    <property type="project" value="UniProtKB-UniRule"/>
</dbReference>
<keyword evidence="16" id="KW-0175">Coiled coil</keyword>
<dbReference type="CDD" id="cd05572">
    <property type="entry name" value="STKc_cGK"/>
    <property type="match status" value="1"/>
</dbReference>
<evidence type="ECO:0000256" key="9">
    <source>
        <dbReference type="ARBA" id="ARBA00022992"/>
    </source>
</evidence>
<dbReference type="AlphaFoldDB" id="A0A8C2BBA8"/>
<keyword evidence="6 12" id="KW-0547">Nucleotide-binding</keyword>
<feature type="region of interest" description="Disordered" evidence="17">
    <location>
        <begin position="673"/>
        <end position="694"/>
    </location>
</feature>
<dbReference type="PROSITE" id="PS51285">
    <property type="entry name" value="AGC_KINASE_CTER"/>
    <property type="match status" value="1"/>
</dbReference>
<evidence type="ECO:0000256" key="7">
    <source>
        <dbReference type="ARBA" id="ARBA00022777"/>
    </source>
</evidence>
<dbReference type="Proteomes" id="UP000694700">
    <property type="component" value="Unplaced"/>
</dbReference>
<dbReference type="InterPro" id="IPR000595">
    <property type="entry name" value="cNMP-bd_dom"/>
</dbReference>
<dbReference type="PANTHER" id="PTHR24353:SF68">
    <property type="match status" value="1"/>
</dbReference>
<evidence type="ECO:0000259" key="18">
    <source>
        <dbReference type="PROSITE" id="PS50011"/>
    </source>
</evidence>
<evidence type="ECO:0000256" key="8">
    <source>
        <dbReference type="ARBA" id="ARBA00022840"/>
    </source>
</evidence>
<evidence type="ECO:0000313" key="21">
    <source>
        <dbReference type="Ensembl" id="ENSCCRP00015115951.1"/>
    </source>
</evidence>
<feature type="coiled-coil region" evidence="16">
    <location>
        <begin position="11"/>
        <end position="52"/>
    </location>
</feature>
<feature type="domain" description="Cyclic nucleotide-binding" evidence="19">
    <location>
        <begin position="113"/>
        <end position="228"/>
    </location>
</feature>
<accession>A0A8C2BBA8</accession>
<keyword evidence="4 12" id="KW-0140">cGMP</keyword>
<comment type="catalytic activity">
    <reaction evidence="10 12">
        <text>L-threonyl-[protein] + ATP = O-phospho-L-threonyl-[protein] + ADP + H(+)</text>
        <dbReference type="Rhea" id="RHEA:46608"/>
        <dbReference type="Rhea" id="RHEA-COMP:11060"/>
        <dbReference type="Rhea" id="RHEA-COMP:11605"/>
        <dbReference type="ChEBI" id="CHEBI:15378"/>
        <dbReference type="ChEBI" id="CHEBI:30013"/>
        <dbReference type="ChEBI" id="CHEBI:30616"/>
        <dbReference type="ChEBI" id="CHEBI:61977"/>
        <dbReference type="ChEBI" id="CHEBI:456216"/>
        <dbReference type="EC" id="2.7.11.12"/>
    </reaction>
</comment>
<dbReference type="Pfam" id="PF00069">
    <property type="entry name" value="Pkinase"/>
    <property type="match status" value="1"/>
</dbReference>